<feature type="compositionally biased region" description="Basic residues" evidence="1">
    <location>
        <begin position="1"/>
        <end position="12"/>
    </location>
</feature>
<accession>A0A3P6T904</accession>
<dbReference type="Proteomes" id="UP000271889">
    <property type="component" value="Unassembled WGS sequence"/>
</dbReference>
<evidence type="ECO:0000256" key="1">
    <source>
        <dbReference type="SAM" id="MobiDB-lite"/>
    </source>
</evidence>
<dbReference type="EMBL" id="UYRV01025355">
    <property type="protein sequence ID" value="VDK77315.1"/>
    <property type="molecule type" value="Genomic_DNA"/>
</dbReference>
<gene>
    <name evidence="2" type="ORF">CGOC_LOCUS7334</name>
</gene>
<sequence length="108" mass="12041">MSLFAKNKKNIKSIHPDHLPNLGSVTEEDFSSIFETVPRFSPREPCAMKDKYRRAVGKERDRPRKTDFSTDSQDLTKPQSAGVTEKTAVDIKGSALQGWTKSTISAKA</sequence>
<protein>
    <submittedName>
        <fullName evidence="2">Uncharacterized protein</fullName>
    </submittedName>
</protein>
<evidence type="ECO:0000313" key="2">
    <source>
        <dbReference type="EMBL" id="VDK77315.1"/>
    </source>
</evidence>
<organism evidence="2 3">
    <name type="scientific">Cylicostephanus goldi</name>
    <name type="common">Nematode worm</name>
    <dbReference type="NCBI Taxonomy" id="71465"/>
    <lineage>
        <taxon>Eukaryota</taxon>
        <taxon>Metazoa</taxon>
        <taxon>Ecdysozoa</taxon>
        <taxon>Nematoda</taxon>
        <taxon>Chromadorea</taxon>
        <taxon>Rhabditida</taxon>
        <taxon>Rhabditina</taxon>
        <taxon>Rhabditomorpha</taxon>
        <taxon>Strongyloidea</taxon>
        <taxon>Strongylidae</taxon>
        <taxon>Cylicostephanus</taxon>
    </lineage>
</organism>
<feature type="region of interest" description="Disordered" evidence="1">
    <location>
        <begin position="45"/>
        <end position="87"/>
    </location>
</feature>
<evidence type="ECO:0000313" key="3">
    <source>
        <dbReference type="Proteomes" id="UP000271889"/>
    </source>
</evidence>
<feature type="compositionally biased region" description="Polar residues" evidence="1">
    <location>
        <begin position="69"/>
        <end position="82"/>
    </location>
</feature>
<dbReference type="AlphaFoldDB" id="A0A3P6T904"/>
<name>A0A3P6T904_CYLGO</name>
<reference evidence="2 3" key="1">
    <citation type="submission" date="2018-11" db="EMBL/GenBank/DDBJ databases">
        <authorList>
            <consortium name="Pathogen Informatics"/>
        </authorList>
    </citation>
    <scope>NUCLEOTIDE SEQUENCE [LARGE SCALE GENOMIC DNA]</scope>
</reference>
<feature type="region of interest" description="Disordered" evidence="1">
    <location>
        <begin position="1"/>
        <end position="22"/>
    </location>
</feature>
<proteinExistence type="predicted"/>
<keyword evidence="3" id="KW-1185">Reference proteome</keyword>
<feature type="compositionally biased region" description="Basic and acidic residues" evidence="1">
    <location>
        <begin position="56"/>
        <end position="68"/>
    </location>
</feature>